<evidence type="ECO:0000256" key="8">
    <source>
        <dbReference type="SAM" id="MobiDB-lite"/>
    </source>
</evidence>
<evidence type="ECO:0000256" key="6">
    <source>
        <dbReference type="PROSITE-ProRule" id="PRU00782"/>
    </source>
</evidence>
<evidence type="ECO:0000256" key="7">
    <source>
        <dbReference type="SAM" id="Coils"/>
    </source>
</evidence>
<dbReference type="GO" id="GO:0007015">
    <property type="term" value="P:actin filament organization"/>
    <property type="evidence" value="ECO:0007669"/>
    <property type="project" value="TreeGrafter"/>
</dbReference>
<dbReference type="GO" id="GO:0016020">
    <property type="term" value="C:membrane"/>
    <property type="evidence" value="ECO:0007669"/>
    <property type="project" value="TreeGrafter"/>
</dbReference>
<dbReference type="KEGG" id="prel:PRELSG_1445400"/>
<organism evidence="10 11">
    <name type="scientific">Plasmodium relictum</name>
    <dbReference type="NCBI Taxonomy" id="85471"/>
    <lineage>
        <taxon>Eukaryota</taxon>
        <taxon>Sar</taxon>
        <taxon>Alveolata</taxon>
        <taxon>Apicomplexa</taxon>
        <taxon>Aconoidasida</taxon>
        <taxon>Haemosporida</taxon>
        <taxon>Plasmodiidae</taxon>
        <taxon>Plasmodium</taxon>
        <taxon>Plasmodium (Haemamoeba)</taxon>
    </lineage>
</organism>
<dbReference type="SUPFAM" id="SSF52540">
    <property type="entry name" value="P-loop containing nucleoside triphosphate hydrolases"/>
    <property type="match status" value="1"/>
</dbReference>
<feature type="coiled-coil region" evidence="7">
    <location>
        <begin position="828"/>
        <end position="855"/>
    </location>
</feature>
<proteinExistence type="inferred from homology"/>
<name>A0A1J1HCP1_PLARL</name>
<feature type="region of interest" description="Actin-binding" evidence="6">
    <location>
        <begin position="933"/>
        <end position="955"/>
    </location>
</feature>
<evidence type="ECO:0000256" key="3">
    <source>
        <dbReference type="ARBA" id="ARBA00023123"/>
    </source>
</evidence>
<feature type="coiled-coil region" evidence="7">
    <location>
        <begin position="1162"/>
        <end position="1211"/>
    </location>
</feature>
<dbReference type="InterPro" id="IPR027417">
    <property type="entry name" value="P-loop_NTPase"/>
</dbReference>
<keyword evidence="7" id="KW-0175">Coiled coil</keyword>
<feature type="binding site" evidence="6">
    <location>
        <begin position="206"/>
        <end position="213"/>
    </location>
    <ligand>
        <name>ATP</name>
        <dbReference type="ChEBI" id="CHEBI:30616"/>
    </ligand>
</feature>
<dbReference type="PROSITE" id="PS51456">
    <property type="entry name" value="MYOSIN_MOTOR"/>
    <property type="match status" value="1"/>
</dbReference>
<dbReference type="EMBL" id="LN835309">
    <property type="protein sequence ID" value="CRH02720.1"/>
    <property type="molecule type" value="Genomic_DNA"/>
</dbReference>
<dbReference type="InterPro" id="IPR001609">
    <property type="entry name" value="Myosin_head_motor_dom-like"/>
</dbReference>
<keyword evidence="4 6" id="KW-0505">Motor protein</keyword>
<gene>
    <name evidence="10" type="primary">MyoD</name>
    <name evidence="10" type="ORF">PRELSG_1445400</name>
</gene>
<dbReference type="PANTHER" id="PTHR13140:SF706">
    <property type="entry name" value="DILUTE CLASS UNCONVENTIONAL MYOSIN, ISOFORM C"/>
    <property type="match status" value="1"/>
</dbReference>
<evidence type="ECO:0000256" key="4">
    <source>
        <dbReference type="ARBA" id="ARBA00023175"/>
    </source>
</evidence>
<dbReference type="GO" id="GO:0005737">
    <property type="term" value="C:cytoplasm"/>
    <property type="evidence" value="ECO:0007669"/>
    <property type="project" value="TreeGrafter"/>
</dbReference>
<dbReference type="OMA" id="HIYDIGN"/>
<dbReference type="GO" id="GO:0051015">
    <property type="term" value="F:actin filament binding"/>
    <property type="evidence" value="ECO:0007669"/>
    <property type="project" value="TreeGrafter"/>
</dbReference>
<evidence type="ECO:0000256" key="5">
    <source>
        <dbReference type="ARBA" id="ARBA00023203"/>
    </source>
</evidence>
<dbReference type="GeneID" id="39738886"/>
<dbReference type="Proteomes" id="UP000220158">
    <property type="component" value="Chromosome 14"/>
</dbReference>
<dbReference type="Gene3D" id="1.20.120.720">
    <property type="entry name" value="Myosin VI head, motor domain, U50 subdomain"/>
    <property type="match status" value="1"/>
</dbReference>
<dbReference type="OrthoDB" id="370884at2759"/>
<dbReference type="GO" id="GO:0005524">
    <property type="term" value="F:ATP binding"/>
    <property type="evidence" value="ECO:0007669"/>
    <property type="project" value="UniProtKB-UniRule"/>
</dbReference>
<keyword evidence="1 6" id="KW-0547">Nucleotide-binding</keyword>
<dbReference type="GO" id="GO:0016459">
    <property type="term" value="C:myosin complex"/>
    <property type="evidence" value="ECO:0007669"/>
    <property type="project" value="UniProtKB-KW"/>
</dbReference>
<comment type="similarity">
    <text evidence="6">Belongs to the TRAFAC class myosin-kinesin ATPase superfamily. Myosin family.</text>
</comment>
<dbReference type="InterPro" id="IPR036961">
    <property type="entry name" value="Kinesin_motor_dom_sf"/>
</dbReference>
<dbReference type="PRINTS" id="PR00193">
    <property type="entry name" value="MYOSINHEAVY"/>
</dbReference>
<reference evidence="10 11" key="1">
    <citation type="submission" date="2015-04" db="EMBL/GenBank/DDBJ databases">
        <authorList>
            <consortium name="Pathogen Informatics"/>
        </authorList>
    </citation>
    <scope>NUCLEOTIDE SEQUENCE [LARGE SCALE GENOMIC DNA]</scope>
    <source>
        <strain evidence="10 11">SGS1</strain>
    </source>
</reference>
<dbReference type="GO" id="GO:0000146">
    <property type="term" value="F:microfilament motor activity"/>
    <property type="evidence" value="ECO:0007669"/>
    <property type="project" value="TreeGrafter"/>
</dbReference>
<dbReference type="Gene3D" id="1.20.58.530">
    <property type="match status" value="1"/>
</dbReference>
<evidence type="ECO:0000313" key="11">
    <source>
        <dbReference type="Proteomes" id="UP000220158"/>
    </source>
</evidence>
<evidence type="ECO:0000259" key="9">
    <source>
        <dbReference type="PROSITE" id="PS51456"/>
    </source>
</evidence>
<evidence type="ECO:0000313" key="10">
    <source>
        <dbReference type="EMBL" id="CRH02720.1"/>
    </source>
</evidence>
<dbReference type="Gene3D" id="3.40.850.10">
    <property type="entry name" value="Kinesin motor domain"/>
    <property type="match status" value="2"/>
</dbReference>
<keyword evidence="5 6" id="KW-0009">Actin-binding</keyword>
<sequence length="2000" mass="239671">MDLLKFKSNETFYYSNISNIKIEEKKDFIKNEKKLKENLFLENKEKEEVYSNTHVWYFYNNVYKKMKIFAFNKLENTYNLERKGNIFENIPSDKVTRCLKDEIEVDSENNIDILQLNEENVMENLKNRYKKNKIYTFHASLLLAINPYKQIKGLYDIECMNIYLNKFKNNKINDNRDFQAHIYDIGNMAYKNMILKKKRQTIIVSGHSGSGKTENCKFLFKYFHYIFFHKNNTNKNKIYKNMNSYLNENSEDEDENEIKENNELISDCKKLTDVNNSKMKNVKDKNESIDENRTNIYGSSKMSEAINYERIDKLIYINNIIESMSNAKTIKNSNSSRCGRINDLIFEEKKKKDDTIFYYCFSNIKILILLLEINRCITQNTGERNFHVFYQLIWGLTDEQLKKRNLIRDIHYYNLLNNDAYKMKNLKRTHKIEKNDSIERDRHKDKKNFEFLLNGLRYINYDENKINQFYDVIAGIIHLGEIDPNEDDLMNESYKNACECLKINLNDLQSTIKYKNINVSFEKIRTHRNKDNSLSTLHTLIKVIYKNLFDRIINDINITNLSNEEKEYIINEKIYASNTNIISILDLYGFEELSCNNFEQLCINLANEKLNNYYINNEIEKEKIIYKSENLLWNDIKIPNYKETITFIEKIFANLDDITKLNSSGQKKVDDHFFTYLLNNENNYLENNVYGFLNNKDNKYTKKKQNIKKNKFFIKHYAGHVTYNINNWIHKNSDKIEVEIENLIKTSTNIFLRGDNELENENKLEDGGVDKNTDKEKKEKEKEESETINDDKKQENIKLKKNKDKYYTCENFETRFKSKNNLINLNNQISVENERNSLENNKKNLENEKNDSINITSNEKGELTINKLNNKSFLKVDMNNNRKYNSVTPNTLVSKNIQKINLSASSMVYNIPGSNSNNKNNILSVSKKYIKELDRLFNNLQKTDMYYIRCILPNENMERDHFKRRLVYSQLKQCGANEMIKIINNGLSHKILKDKLLEKCNSCIPNELQYCTKDDIIYYFMRLFDDSKNFKIGTNYIFMKSHVYTQISCFFYNNCFLNDNVSSEKKREVFKEIRIMRLRRCVTVIKINNWINKYYRVYLEKKKEMKRKACDYIYKMYLIYKTMISIKKTFSYNIKKLNRIFCNLGYYFAFKKMKNTKKNIFLSKLKKREETIKNSKGEIEEKLIIKKISQNKELENKLNSLEDKVEGLNIKNETYDTINDKEELINLIHDNGESQGLQNAITEIFVSTPDNYHYIYNNLDWVIIYINKKLYFYNIFYNYQRIDRQYVLSYDNIKAKKLYPIKNEKINNYKEKSEYSSIETNENDLNDNTYFEKFCNLKENKYSENCNKNILENGKKVLNENLRLKKKKKDIFYMSRDFHCINQHNLYKNIFIGIDKNLNLIIFTYPNLKTIKKFIKKKIKSIKHSNENLPKTNLPLLYKSNRYDSQLQKKVDNVRQKCDNFVNNCKKEDIIRNENTEFEAKEQYDVFSEENLNMFIHIYKNIYVLSNLEDVFKKEKELNYKKEVIEIEGTKLKTELYNQIDKIKDDTKFKEINKKKNISFSSFLIELKKEEYIMNEFYSNPSFKILKICFLPSSISYFSYLAYALINGNHYLLLTIVNFLSKPIYKYTTYILINNVINNKDFLNFFIKSYNHINFNNKINTTSDENQIGEKNAINNESLDKYLSTLKMTIINNSHILIYGSCLLSLVEIKKYDLNNTNPYIKEYEYKYLKLIFNLYCFEYFNNIYDSYMNKLSYDLKHNLIINDLFKNEKNNFIGPNESKERVSSFNKNDELNTDMKENNECMFYIFSLFNEIYLLTNKNEENSFDVLFNYENWKIMKLKNSNTGDIKKCTFQGVMNVNINYYYNKSYYKSFIALNSSIQATIQKYDNNNNNDDNKKKYYKSIFPDVYILKEMRYNMYKKRNGFYYNLKNEELFTLCNEKEDDFITPNDKKYLSYNILAYTPLNHLDTILLLNYSDKMNSYTFEFMNIVSKDKKVVTLEE</sequence>
<feature type="domain" description="Myosin motor" evidence="9">
    <location>
        <begin position="105"/>
        <end position="1052"/>
    </location>
</feature>
<dbReference type="SMART" id="SM00242">
    <property type="entry name" value="MYSc"/>
    <property type="match status" value="1"/>
</dbReference>
<dbReference type="VEuPathDB" id="PlasmoDB:PRELSG_1445400"/>
<dbReference type="PANTHER" id="PTHR13140">
    <property type="entry name" value="MYOSIN"/>
    <property type="match status" value="1"/>
</dbReference>
<protein>
    <submittedName>
        <fullName evidence="10">Myosin D, putative</fullName>
    </submittedName>
</protein>
<keyword evidence="11" id="KW-1185">Reference proteome</keyword>
<dbReference type="Pfam" id="PF00063">
    <property type="entry name" value="Myosin_head"/>
    <property type="match status" value="2"/>
</dbReference>
<accession>A0A1J1HCP1</accession>
<evidence type="ECO:0000256" key="1">
    <source>
        <dbReference type="ARBA" id="ARBA00022741"/>
    </source>
</evidence>
<keyword evidence="2 6" id="KW-0067">ATP-binding</keyword>
<keyword evidence="3 6" id="KW-0518">Myosin</keyword>
<evidence type="ECO:0000256" key="2">
    <source>
        <dbReference type="ARBA" id="ARBA00022840"/>
    </source>
</evidence>
<dbReference type="RefSeq" id="XP_028535240.1">
    <property type="nucleotide sequence ID" value="XM_028679536.1"/>
</dbReference>
<feature type="region of interest" description="Disordered" evidence="8">
    <location>
        <begin position="761"/>
        <end position="790"/>
    </location>
</feature>